<feature type="region of interest" description="Disordered" evidence="1">
    <location>
        <begin position="70"/>
        <end position="190"/>
    </location>
</feature>
<dbReference type="OrthoDB" id="2804751at2759"/>
<feature type="compositionally biased region" description="Polar residues" evidence="1">
    <location>
        <begin position="1366"/>
        <end position="1376"/>
    </location>
</feature>
<feature type="compositionally biased region" description="Low complexity" evidence="1">
    <location>
        <begin position="427"/>
        <end position="436"/>
    </location>
</feature>
<feature type="region of interest" description="Disordered" evidence="1">
    <location>
        <begin position="1"/>
        <end position="57"/>
    </location>
</feature>
<feature type="compositionally biased region" description="Low complexity" evidence="1">
    <location>
        <begin position="149"/>
        <end position="160"/>
    </location>
</feature>
<feature type="compositionally biased region" description="Acidic residues" evidence="1">
    <location>
        <begin position="178"/>
        <end position="188"/>
    </location>
</feature>
<feature type="compositionally biased region" description="Polar residues" evidence="1">
    <location>
        <begin position="1602"/>
        <end position="1614"/>
    </location>
</feature>
<dbReference type="Proteomes" id="UP000518752">
    <property type="component" value="Unassembled WGS sequence"/>
</dbReference>
<feature type="compositionally biased region" description="Polar residues" evidence="1">
    <location>
        <begin position="1230"/>
        <end position="1239"/>
    </location>
</feature>
<feature type="region of interest" description="Disordered" evidence="1">
    <location>
        <begin position="643"/>
        <end position="745"/>
    </location>
</feature>
<evidence type="ECO:0000313" key="2">
    <source>
        <dbReference type="EMBL" id="KAF5377340.1"/>
    </source>
</evidence>
<keyword evidence="3" id="KW-1185">Reference proteome</keyword>
<gene>
    <name evidence="2" type="ORF">D9757_008025</name>
</gene>
<evidence type="ECO:0000313" key="3">
    <source>
        <dbReference type="Proteomes" id="UP000518752"/>
    </source>
</evidence>
<protein>
    <submittedName>
        <fullName evidence="2">Uncharacterized protein</fullName>
    </submittedName>
</protein>
<feature type="compositionally biased region" description="Basic and acidic residues" evidence="1">
    <location>
        <begin position="1542"/>
        <end position="1585"/>
    </location>
</feature>
<feature type="compositionally biased region" description="Basic and acidic residues" evidence="1">
    <location>
        <begin position="1476"/>
        <end position="1488"/>
    </location>
</feature>
<feature type="region of interest" description="Disordered" evidence="1">
    <location>
        <begin position="1076"/>
        <end position="1423"/>
    </location>
</feature>
<feature type="region of interest" description="Disordered" evidence="1">
    <location>
        <begin position="209"/>
        <end position="259"/>
    </location>
</feature>
<feature type="region of interest" description="Disordered" evidence="1">
    <location>
        <begin position="1680"/>
        <end position="1736"/>
    </location>
</feature>
<feature type="compositionally biased region" description="Acidic residues" evidence="1">
    <location>
        <begin position="22"/>
        <end position="36"/>
    </location>
</feature>
<reference evidence="2 3" key="1">
    <citation type="journal article" date="2020" name="ISME J.">
        <title>Uncovering the hidden diversity of litter-decomposition mechanisms in mushroom-forming fungi.</title>
        <authorList>
            <person name="Floudas D."/>
            <person name="Bentzer J."/>
            <person name="Ahren D."/>
            <person name="Johansson T."/>
            <person name="Persson P."/>
            <person name="Tunlid A."/>
        </authorList>
    </citation>
    <scope>NUCLEOTIDE SEQUENCE [LARGE SCALE GENOMIC DNA]</scope>
    <source>
        <strain evidence="2 3">CBS 406.79</strain>
    </source>
</reference>
<feature type="compositionally biased region" description="Basic and acidic residues" evidence="1">
    <location>
        <begin position="591"/>
        <end position="601"/>
    </location>
</feature>
<organism evidence="2 3">
    <name type="scientific">Collybiopsis confluens</name>
    <dbReference type="NCBI Taxonomy" id="2823264"/>
    <lineage>
        <taxon>Eukaryota</taxon>
        <taxon>Fungi</taxon>
        <taxon>Dikarya</taxon>
        <taxon>Basidiomycota</taxon>
        <taxon>Agaricomycotina</taxon>
        <taxon>Agaricomycetes</taxon>
        <taxon>Agaricomycetidae</taxon>
        <taxon>Agaricales</taxon>
        <taxon>Marasmiineae</taxon>
        <taxon>Omphalotaceae</taxon>
        <taxon>Collybiopsis</taxon>
    </lineage>
</organism>
<feature type="compositionally biased region" description="Basic and acidic residues" evidence="1">
    <location>
        <begin position="1217"/>
        <end position="1226"/>
    </location>
</feature>
<name>A0A8H5H6L3_9AGAR</name>
<feature type="compositionally biased region" description="Basic and acidic residues" evidence="1">
    <location>
        <begin position="229"/>
        <end position="247"/>
    </location>
</feature>
<proteinExistence type="predicted"/>
<feature type="region of interest" description="Disordered" evidence="1">
    <location>
        <begin position="1030"/>
        <end position="1049"/>
    </location>
</feature>
<comment type="caution">
    <text evidence="2">The sequence shown here is derived from an EMBL/GenBank/DDBJ whole genome shotgun (WGS) entry which is preliminary data.</text>
</comment>
<feature type="region of interest" description="Disordered" evidence="1">
    <location>
        <begin position="589"/>
        <end position="624"/>
    </location>
</feature>
<feature type="compositionally biased region" description="Low complexity" evidence="1">
    <location>
        <begin position="1354"/>
        <end position="1365"/>
    </location>
</feature>
<feature type="compositionally biased region" description="Polar residues" evidence="1">
    <location>
        <begin position="500"/>
        <end position="515"/>
    </location>
</feature>
<feature type="compositionally biased region" description="Polar residues" evidence="1">
    <location>
        <begin position="393"/>
        <end position="403"/>
    </location>
</feature>
<feature type="region of interest" description="Disordered" evidence="1">
    <location>
        <begin position="487"/>
        <end position="537"/>
    </location>
</feature>
<feature type="compositionally biased region" description="Polar residues" evidence="1">
    <location>
        <begin position="1326"/>
        <end position="1341"/>
    </location>
</feature>
<feature type="compositionally biased region" description="Polar residues" evidence="1">
    <location>
        <begin position="858"/>
        <end position="868"/>
    </location>
</feature>
<feature type="region of interest" description="Disordered" evidence="1">
    <location>
        <begin position="1449"/>
        <end position="1661"/>
    </location>
</feature>
<feature type="compositionally biased region" description="Polar residues" evidence="1">
    <location>
        <begin position="966"/>
        <end position="976"/>
    </location>
</feature>
<feature type="region of interest" description="Disordered" evidence="1">
    <location>
        <begin position="833"/>
        <end position="989"/>
    </location>
</feature>
<dbReference type="EMBL" id="JAACJN010000084">
    <property type="protein sequence ID" value="KAF5377340.1"/>
    <property type="molecule type" value="Genomic_DNA"/>
</dbReference>
<evidence type="ECO:0000256" key="1">
    <source>
        <dbReference type="SAM" id="MobiDB-lite"/>
    </source>
</evidence>
<feature type="compositionally biased region" description="Basic and acidic residues" evidence="1">
    <location>
        <begin position="1076"/>
        <end position="1086"/>
    </location>
</feature>
<feature type="compositionally biased region" description="Polar residues" evidence="1">
    <location>
        <begin position="86"/>
        <end position="97"/>
    </location>
</feature>
<accession>A0A8H5H6L3</accession>
<feature type="compositionally biased region" description="Polar residues" evidence="1">
    <location>
        <begin position="1089"/>
        <end position="1099"/>
    </location>
</feature>
<sequence length="1748" mass="184851">MSEEVAGEVLPVNGQLQNEDTFANEESENTALLEEDPSSHEENSLELNGVTDAEHQQDASDILVEEVLEIDDQGLNTEEGDGGASTEYSYENGASDTLTEEDTAVQEPESSPGEAEIPPLDETAAYLSQSEPDVLVDTTSHEDLVEAPDSSLLGTDDSTSPEPAEAQEVPTEVIAESVTEETEVDDTLNDVSIYQYPNAEATEELISEADNTGLVSSEDVVEAPLVDTSSDHGEGSDLVKGDLRPQDETLSESRTTEPSIVAEAAESLYGQQAISESSLALADAGADRFGQAAGDTGVLDASSAEELGAQPTIAITELPVTEFEEVAHLEAAAEDLLPSRVEEQAQAEAVVDHGDIESAAAITEAPTSELELIAGSAAVAEGTAPSAAEGSISEEQASITQADVATEHNGMDSTTMASEVPIESEEPLSSSEAIAEGTPPLGAEEQVSILHDGAANEPPATGSEDIVHDSEAVVGEISPLAEEQTIFEGQGSIAQDDIATETNEVESPNNASGSNEVVTETDETTKVESEADEIAEPVGVEAYGALVQSFEGEGDANASAVVKEIPSQDDILVHEDGMNAGPALETAADMQAKDEGDHEELGAASPRMDIGIPSSNVECGSDPVAAESVTEAASYVADLATEGAEELPAGDHPAINASIGDATETSELQELDVSIGESTLDSVPTEAGLEQISASGDTHGEEAADEIIESIPEVPPASTDPVDSTVSPELPDGVNDESPNPDYLKFPAVVPTESIEDAIPEQDLESVLETAEEHPEQVLNEEKTLAESPALNEVQADIPELALDTHEDNGLATRSTPALTVTANEVAEMGFNSEQPVQLEQPPRPSSPWVPSYSVSVQGSPSVSTHNSPRLVVTEPAQAEETPEQIILPEATVGSEVTDDNKEAGVTEVTDYPEPVDIQNEPQPESSAVDDAEQFDTVGYEGQYSAGNALTLDVEDREVERPKSPWTPSYSVTNQGPDMDAGKDSSDIEQAVAPAPALSLPESEAQPAEVQNQISALPEIAMESEAKEIETAELSSHPVPEDAVNETEPDHSVVELIEEVGTVAVADSVSALTVDVDHAGEMERPKSPWTPSYSVTSQGPDIDAGKDHSETEQVLSEDVSLPKSEVEGSAGEIEEVEAASLKPAEEPAEETTASDIPTVQSAEYVGMEDEDVPNKILQESDAPSTDEAGVLTPDDEGLVRDVTYEDDSREEGSTQLDHSEVPDKLLPDSVTDTDTGSDPSSEHVEPVYLVSNVGEPQHGSENETPETSPKSTVDAGGPQPAGEGYSELNVEAAGIERPKSPWTPSYAITNHGGDTNVEDTREIEQHSSSSDLVNEESQSNPGRLEDKSEQSLRPSSPWVPSYSVSRQGSPSVSAHTSPVLAATQPPSDEQIHELSLQPEATAASSSEEMISKEEGKEKEVPFEPIVELSSQTEHFADSKADALFEESLHSSRNVLPSDLPEDRGDALNEAGLVDQSFKEQHEKKKEEDVPQANVFDELPEVTTSESQSPPPSKADDLPTAAAATEIKRTRSPWGSYEVQENGEEKVPVHSSSVDEEHAVEHHPDKVIPEVKVNTEEPQSDDKLKLTLDTNGTDIPDRPKSPWTPSYSVTRQGSRSFEDVKENNGLAKSDQVPSITTQEDAAPKGETFPAAQQAEEQQDTVGDTLTVAKDRKRLESTASSLFFPGGWFSKPPAGGRESLDNAQGEITSPKAMSPVEGPSTAFSTAPSVEVEVNSDGEDQAKKGKWCVIM</sequence>
<feature type="compositionally biased region" description="Basic and acidic residues" evidence="1">
    <location>
        <begin position="1409"/>
        <end position="1421"/>
    </location>
</feature>
<feature type="region of interest" description="Disordered" evidence="1">
    <location>
        <begin position="380"/>
        <end position="464"/>
    </location>
</feature>